<organism evidence="1 2">
    <name type="scientific">Desulfoscipio gibsoniae DSM 7213</name>
    <dbReference type="NCBI Taxonomy" id="767817"/>
    <lineage>
        <taxon>Bacteria</taxon>
        <taxon>Bacillati</taxon>
        <taxon>Bacillota</taxon>
        <taxon>Clostridia</taxon>
        <taxon>Eubacteriales</taxon>
        <taxon>Desulfallaceae</taxon>
        <taxon>Desulfoscipio</taxon>
    </lineage>
</organism>
<protein>
    <submittedName>
        <fullName evidence="1">Uncharacterized protein</fullName>
    </submittedName>
</protein>
<reference evidence="1 2" key="1">
    <citation type="submission" date="2012-01" db="EMBL/GenBank/DDBJ databases">
        <title>Complete sequence of Desulfotomaculum gibsoniae DSM 7213.</title>
        <authorList>
            <consortium name="US DOE Joint Genome Institute"/>
            <person name="Lucas S."/>
            <person name="Han J."/>
            <person name="Lapidus A."/>
            <person name="Cheng J.-F."/>
            <person name="Goodwin L."/>
            <person name="Pitluck S."/>
            <person name="Peters L."/>
            <person name="Ovchinnikova G."/>
            <person name="Teshima H."/>
            <person name="Detter J.C."/>
            <person name="Han C."/>
            <person name="Tapia R."/>
            <person name="Land M."/>
            <person name="Hauser L."/>
            <person name="Kyrpides N."/>
            <person name="Ivanova N."/>
            <person name="Pagani I."/>
            <person name="Parshina S."/>
            <person name="Plugge C."/>
            <person name="Muyzer G."/>
            <person name="Kuever J."/>
            <person name="Ivanova A."/>
            <person name="Nazina T."/>
            <person name="Klenk H.-P."/>
            <person name="Brambilla E."/>
            <person name="Spring S."/>
            <person name="Stams A.F."/>
            <person name="Woyke T."/>
        </authorList>
    </citation>
    <scope>NUCLEOTIDE SEQUENCE [LARGE SCALE GENOMIC DNA]</scope>
    <source>
        <strain evidence="1 2">DSM 7213</strain>
    </source>
</reference>
<dbReference type="KEGG" id="dgi:Desgi_1665"/>
<dbReference type="RefSeq" id="WP_006524374.1">
    <property type="nucleotide sequence ID" value="NC_021184.1"/>
</dbReference>
<sequence>MAKKVRVLETIHRCLIESGENGISLKDLAKFIYGRNNKKYELRIIKNVGLLRIRKGLKINYDKKTRRYLLLSPKNTEL</sequence>
<gene>
    <name evidence="1" type="ORF">Desgi_1665</name>
</gene>
<dbReference type="Proteomes" id="UP000013520">
    <property type="component" value="Chromosome"/>
</dbReference>
<dbReference type="AlphaFoldDB" id="R4KNC8"/>
<dbReference type="STRING" id="767817.Desgi_1665"/>
<keyword evidence="2" id="KW-1185">Reference proteome</keyword>
<evidence type="ECO:0000313" key="1">
    <source>
        <dbReference type="EMBL" id="AGL01136.1"/>
    </source>
</evidence>
<evidence type="ECO:0000313" key="2">
    <source>
        <dbReference type="Proteomes" id="UP000013520"/>
    </source>
</evidence>
<name>R4KNC8_9FIRM</name>
<proteinExistence type="predicted"/>
<dbReference type="EMBL" id="CP003273">
    <property type="protein sequence ID" value="AGL01136.1"/>
    <property type="molecule type" value="Genomic_DNA"/>
</dbReference>
<accession>R4KNC8</accession>
<dbReference type="HOGENOM" id="CLU_2616224_0_0_9"/>